<accession>U5HJF0</accession>
<sequence>MDWQQQYPLPSQSQAPPPSHHPQQPQQSRQQQPPQAQQSNQLMYSYNPDLDEPQRPHQQQPQQPYRPSLQPRSHSTSYLQSGSGEALSHSHSHSHSHSLSHAHSPTVHASTSSTSCNTTTSSSYTPSTSTSYYIRGSRSCEFDAPPAAAGDRPGTCDNVWIHSEHRDLSTRYTKALEDLATSRSDVIRLTTELASVHARISSLASPSPSAPPSPVLQHVHVFPPPRPPPAPSPAAPSPASVTTSISSVDPFAAMKASFAGRPSPVSTTSISNTPPSRRDSELPSPIEFSSSHFPIPLSASRGASGGSGRARYYNAPTLPSQPPNPNVMNQYLAELGSWSRPRYDYTQLMHVHNYSNDAAVKSNLRTEMVDLEGICPTPAQWKLWTMARLTIVKELLDPGKSWKNQRDQDKRLAVQIVEKRFPALALCEPDRCWKAAIFLQRRLDEAIKTGHETERRKGANSVNNTLGITNGSAPTFQGMQTMGQWDGKNEAGRTHEEGGWSMMMNI</sequence>
<evidence type="ECO:0000256" key="1">
    <source>
        <dbReference type="SAM" id="MobiDB-lite"/>
    </source>
</evidence>
<feature type="compositionally biased region" description="Basic residues" evidence="1">
    <location>
        <begin position="90"/>
        <end position="100"/>
    </location>
</feature>
<organism evidence="2">
    <name type="scientific">Microbotryum lychnidis-dioicae (strain p1A1 Lamole / MvSl-1064)</name>
    <name type="common">Anther smut fungus</name>
    <dbReference type="NCBI Taxonomy" id="683840"/>
    <lineage>
        <taxon>Eukaryota</taxon>
        <taxon>Fungi</taxon>
        <taxon>Dikarya</taxon>
        <taxon>Basidiomycota</taxon>
        <taxon>Pucciniomycotina</taxon>
        <taxon>Microbotryomycetes</taxon>
        <taxon>Microbotryales</taxon>
        <taxon>Microbotryaceae</taxon>
        <taxon>Microbotryum</taxon>
    </lineage>
</organism>
<feature type="compositionally biased region" description="Low complexity" evidence="1">
    <location>
        <begin position="101"/>
        <end position="130"/>
    </location>
</feature>
<feature type="compositionally biased region" description="Basic and acidic residues" evidence="1">
    <location>
        <begin position="487"/>
        <end position="498"/>
    </location>
</feature>
<feature type="region of interest" description="Disordered" evidence="1">
    <location>
        <begin position="203"/>
        <end position="243"/>
    </location>
</feature>
<dbReference type="EMBL" id="GL541855">
    <property type="protein sequence ID" value="KDE02296.1"/>
    <property type="molecule type" value="Genomic_DNA"/>
</dbReference>
<feature type="region of interest" description="Disordered" evidence="1">
    <location>
        <begin position="450"/>
        <end position="506"/>
    </location>
</feature>
<dbReference type="HOGENOM" id="CLU_538837_0_0_1"/>
<feature type="region of interest" description="Disordered" evidence="1">
    <location>
        <begin position="258"/>
        <end position="325"/>
    </location>
</feature>
<dbReference type="EnsemblFungi" id="MVLG_07132T0">
    <property type="protein sequence ID" value="MVLG_07132T0"/>
    <property type="gene ID" value="MVLG_07132"/>
</dbReference>
<reference evidence="2 4" key="3">
    <citation type="journal article" date="2015" name="BMC Genomics">
        <title>Sex and parasites: genomic and transcriptomic analysis of Microbotryum lychnidis-dioicae, the biotrophic and plant-castrating anther smut fungus.</title>
        <authorList>
            <person name="Perlin M.H."/>
            <person name="Amselem J."/>
            <person name="Fontanillas E."/>
            <person name="Toh S.S."/>
            <person name="Chen Z."/>
            <person name="Goldberg J."/>
            <person name="Duplessis S."/>
            <person name="Henrissat B."/>
            <person name="Young S."/>
            <person name="Zeng Q."/>
            <person name="Aguileta G."/>
            <person name="Petit E."/>
            <person name="Badouin H."/>
            <person name="Andrews J."/>
            <person name="Razeeq D."/>
            <person name="Gabaldon T."/>
            <person name="Quesneville H."/>
            <person name="Giraud T."/>
            <person name="Hood M.E."/>
            <person name="Schultz D.J."/>
            <person name="Cuomo C.A."/>
        </authorList>
    </citation>
    <scope>NUCLEOTIDE SEQUENCE [LARGE SCALE GENOMIC DNA]</scope>
    <source>
        <strain evidence="4">p1A1 Lamole</strain>
        <strain evidence="2">P1A1 Lamole</strain>
    </source>
</reference>
<feature type="compositionally biased region" description="Polar residues" evidence="1">
    <location>
        <begin position="264"/>
        <end position="275"/>
    </location>
</feature>
<protein>
    <submittedName>
        <fullName evidence="2 3">Uncharacterized protein</fullName>
    </submittedName>
</protein>
<feature type="region of interest" description="Disordered" evidence="1">
    <location>
        <begin position="1"/>
        <end position="130"/>
    </location>
</feature>
<feature type="compositionally biased region" description="Low complexity" evidence="1">
    <location>
        <begin position="56"/>
        <end position="72"/>
    </location>
</feature>
<reference evidence="2" key="2">
    <citation type="submission" date="2010-11" db="EMBL/GenBank/DDBJ databases">
        <authorList>
            <consortium name="The Broad Institute Genome Sequencing Platform"/>
            <person name="Earl A."/>
            <person name="Ward D."/>
            <person name="Feldgarden M."/>
            <person name="Gevers D."/>
            <person name="Butler R."/>
            <person name="Young S.K."/>
            <person name="Zeng Q."/>
            <person name="Gargeya S."/>
            <person name="Fitzgerald M."/>
            <person name="Haas B."/>
            <person name="Abouelleil A."/>
            <person name="Alvarado L."/>
            <person name="Arachchi H.M."/>
            <person name="Berlin A."/>
            <person name="Brown A."/>
            <person name="Chapman S.B."/>
            <person name="Chen Z."/>
            <person name="Dunbar C."/>
            <person name="Freedman E."/>
            <person name="Gearin G."/>
            <person name="Gellesch M."/>
            <person name="Goldberg J."/>
            <person name="Griggs A."/>
            <person name="Gujja S."/>
            <person name="Heilman E."/>
            <person name="Heiman D."/>
            <person name="Howarth C."/>
            <person name="Larson L."/>
            <person name="Lui A."/>
            <person name="MacDonald P.J.P."/>
            <person name="Mehta T."/>
            <person name="Montmayeur A."/>
            <person name="Murphy C."/>
            <person name="Neiman D."/>
            <person name="Pearson M."/>
            <person name="Priest M."/>
            <person name="Roberts A."/>
            <person name="Saif S."/>
            <person name="Shea T."/>
            <person name="Shenoy N."/>
            <person name="Sisk P."/>
            <person name="Stolte C."/>
            <person name="Sykes S."/>
            <person name="White J."/>
            <person name="Yandava C."/>
            <person name="Wortman J."/>
            <person name="Nusbaum C."/>
            <person name="Birren B."/>
        </authorList>
    </citation>
    <scope>NUCLEOTIDE SEQUENCE</scope>
    <source>
        <strain evidence="2">P1A1 Lamole</strain>
    </source>
</reference>
<feature type="compositionally biased region" description="Low complexity" evidence="1">
    <location>
        <begin position="1"/>
        <end position="14"/>
    </location>
</feature>
<evidence type="ECO:0000313" key="2">
    <source>
        <dbReference type="EMBL" id="KDE02296.1"/>
    </source>
</evidence>
<feature type="compositionally biased region" description="Pro residues" evidence="1">
    <location>
        <begin position="222"/>
        <end position="236"/>
    </location>
</feature>
<evidence type="ECO:0000313" key="3">
    <source>
        <dbReference type="EnsemblFungi" id="MVLG_07132T0"/>
    </source>
</evidence>
<reference evidence="3" key="4">
    <citation type="submission" date="2015-06" db="UniProtKB">
        <authorList>
            <consortium name="EnsemblFungi"/>
        </authorList>
    </citation>
    <scope>IDENTIFICATION</scope>
</reference>
<dbReference type="Proteomes" id="UP000017200">
    <property type="component" value="Unassembled WGS sequence"/>
</dbReference>
<dbReference type="EMBL" id="AEIJ01001045">
    <property type="status" value="NOT_ANNOTATED_CDS"/>
    <property type="molecule type" value="Genomic_DNA"/>
</dbReference>
<keyword evidence="4" id="KW-1185">Reference proteome</keyword>
<reference evidence="4" key="1">
    <citation type="submission" date="2010-11" db="EMBL/GenBank/DDBJ databases">
        <title>The genome sequence of Microbotryum violaceum strain p1A1 Lamole.</title>
        <authorList>
            <person name="Cuomo C."/>
            <person name="Perlin M."/>
            <person name="Young S.K."/>
            <person name="Zeng Q."/>
            <person name="Gargeya S."/>
            <person name="Alvarado L."/>
            <person name="Berlin A."/>
            <person name="Chapman S.B."/>
            <person name="Chen Z."/>
            <person name="Freedman E."/>
            <person name="Gellesch M."/>
            <person name="Goldberg J."/>
            <person name="Griggs A."/>
            <person name="Gujja S."/>
            <person name="Heilman E."/>
            <person name="Heiman D."/>
            <person name="Howarth C."/>
            <person name="Mehta T."/>
            <person name="Neiman D."/>
            <person name="Pearson M."/>
            <person name="Roberts A."/>
            <person name="Saif S."/>
            <person name="Shea T."/>
            <person name="Shenoy N."/>
            <person name="Sisk P."/>
            <person name="Stolte C."/>
            <person name="Sykes S."/>
            <person name="White J."/>
            <person name="Yandava C."/>
            <person name="Haas B."/>
            <person name="Nusbaum C."/>
            <person name="Birren B."/>
        </authorList>
    </citation>
    <scope>NUCLEOTIDE SEQUENCE [LARGE SCALE GENOMIC DNA]</scope>
    <source>
        <strain evidence="4">p1A1 Lamole</strain>
    </source>
</reference>
<feature type="compositionally biased region" description="Low complexity" evidence="1">
    <location>
        <begin position="21"/>
        <end position="41"/>
    </location>
</feature>
<dbReference type="InParanoid" id="U5HJF0"/>
<dbReference type="OrthoDB" id="2537577at2759"/>
<name>U5HJF0_USTV1</name>
<dbReference type="AlphaFoldDB" id="U5HJF0"/>
<gene>
    <name evidence="2" type="ORF">MVLG_07132</name>
</gene>
<proteinExistence type="predicted"/>
<feature type="compositionally biased region" description="Polar residues" evidence="1">
    <location>
        <begin position="460"/>
        <end position="483"/>
    </location>
</feature>
<evidence type="ECO:0000313" key="4">
    <source>
        <dbReference type="Proteomes" id="UP000017200"/>
    </source>
</evidence>